<dbReference type="InterPro" id="IPR050153">
    <property type="entry name" value="Metal_Ion_Import_ABC"/>
</dbReference>
<name>A0A7G9QSF4_9GAMM</name>
<feature type="domain" description="ABC transporter" evidence="5">
    <location>
        <begin position="3"/>
        <end position="237"/>
    </location>
</feature>
<protein>
    <submittedName>
        <fullName evidence="6">ABC transporter ATP-binding protein</fullName>
    </submittedName>
</protein>
<accession>A0A7G9QSF4</accession>
<evidence type="ECO:0000259" key="5">
    <source>
        <dbReference type="PROSITE" id="PS50893"/>
    </source>
</evidence>
<evidence type="ECO:0000313" key="7">
    <source>
        <dbReference type="Proteomes" id="UP000515977"/>
    </source>
</evidence>
<dbReference type="KEGG" id="tbv:H9L17_14070"/>
<evidence type="ECO:0000256" key="4">
    <source>
        <dbReference type="ARBA" id="ARBA00022840"/>
    </source>
</evidence>
<dbReference type="SUPFAM" id="SSF52540">
    <property type="entry name" value="P-loop containing nucleoside triphosphate hydrolases"/>
    <property type="match status" value="1"/>
</dbReference>
<evidence type="ECO:0000256" key="1">
    <source>
        <dbReference type="ARBA" id="ARBA00005417"/>
    </source>
</evidence>
<dbReference type="Pfam" id="PF00005">
    <property type="entry name" value="ABC_tran"/>
    <property type="match status" value="1"/>
</dbReference>
<reference evidence="6 7" key="1">
    <citation type="submission" date="2020-08" db="EMBL/GenBank/DDBJ databases">
        <title>Genome sequence of Thermomonas brevis KACC 16975T.</title>
        <authorList>
            <person name="Hyun D.-W."/>
            <person name="Bae J.-W."/>
        </authorList>
    </citation>
    <scope>NUCLEOTIDE SEQUENCE [LARGE SCALE GENOMIC DNA]</scope>
    <source>
        <strain evidence="6 7">KACC 16975</strain>
    </source>
</reference>
<keyword evidence="4 6" id="KW-0067">ATP-binding</keyword>
<dbReference type="RefSeq" id="WP_187570041.1">
    <property type="nucleotide sequence ID" value="NZ_CP060711.1"/>
</dbReference>
<keyword evidence="7" id="KW-1185">Reference proteome</keyword>
<dbReference type="GO" id="GO:0016887">
    <property type="term" value="F:ATP hydrolysis activity"/>
    <property type="evidence" value="ECO:0007669"/>
    <property type="project" value="InterPro"/>
</dbReference>
<dbReference type="InterPro" id="IPR027417">
    <property type="entry name" value="P-loop_NTPase"/>
</dbReference>
<dbReference type="Gene3D" id="3.40.50.300">
    <property type="entry name" value="P-loop containing nucleotide triphosphate hydrolases"/>
    <property type="match status" value="1"/>
</dbReference>
<gene>
    <name evidence="6" type="ORF">H9L17_14070</name>
</gene>
<dbReference type="PROSITE" id="PS00211">
    <property type="entry name" value="ABC_TRANSPORTER_1"/>
    <property type="match status" value="1"/>
</dbReference>
<dbReference type="InterPro" id="IPR003593">
    <property type="entry name" value="AAA+_ATPase"/>
</dbReference>
<proteinExistence type="inferred from homology"/>
<dbReference type="InterPro" id="IPR017871">
    <property type="entry name" value="ABC_transporter-like_CS"/>
</dbReference>
<comment type="similarity">
    <text evidence="1">Belongs to the ABC transporter superfamily.</text>
</comment>
<keyword evidence="2" id="KW-0813">Transport</keyword>
<dbReference type="PROSITE" id="PS50893">
    <property type="entry name" value="ABC_TRANSPORTER_2"/>
    <property type="match status" value="1"/>
</dbReference>
<dbReference type="EMBL" id="CP060711">
    <property type="protein sequence ID" value="QNN46279.1"/>
    <property type="molecule type" value="Genomic_DNA"/>
</dbReference>
<organism evidence="6 7">
    <name type="scientific">Thermomonas brevis</name>
    <dbReference type="NCBI Taxonomy" id="215691"/>
    <lineage>
        <taxon>Bacteria</taxon>
        <taxon>Pseudomonadati</taxon>
        <taxon>Pseudomonadota</taxon>
        <taxon>Gammaproteobacteria</taxon>
        <taxon>Lysobacterales</taxon>
        <taxon>Lysobacteraceae</taxon>
        <taxon>Thermomonas</taxon>
    </lineage>
</organism>
<sequence length="259" mass="27605">MILHAEQLVYRHAPGAPPVLDDVSLALDAGEILCLLGPNGTGKTTLLRCLIGSLQPESGSIRIDGERDVPARRRALTLAYVPQAGVGGSLSLLDVALMGRTPHLRPLAMPGARDRRLALEALERVGIAHLAQRPFDRVSGGERQLALIARALAQQPRLFLMDEPTASLDLGNQARVLSTLRALADDGLALLVTSHQPDHALLLDARVAALRDGRIHTAGHATEVLQAHTLSALYDTPIDVLARNGAPAACVPRLRSQAR</sequence>
<dbReference type="PANTHER" id="PTHR42734:SF6">
    <property type="entry name" value="MOLYBDATE IMPORT ATP-BINDING PROTEIN MOLC"/>
    <property type="match status" value="1"/>
</dbReference>
<evidence type="ECO:0000256" key="2">
    <source>
        <dbReference type="ARBA" id="ARBA00022448"/>
    </source>
</evidence>
<dbReference type="PANTHER" id="PTHR42734">
    <property type="entry name" value="METAL TRANSPORT SYSTEM ATP-BINDING PROTEIN TM_0124-RELATED"/>
    <property type="match status" value="1"/>
</dbReference>
<evidence type="ECO:0000256" key="3">
    <source>
        <dbReference type="ARBA" id="ARBA00022741"/>
    </source>
</evidence>
<keyword evidence="3" id="KW-0547">Nucleotide-binding</keyword>
<dbReference type="SMART" id="SM00382">
    <property type="entry name" value="AAA"/>
    <property type="match status" value="1"/>
</dbReference>
<evidence type="ECO:0000313" key="6">
    <source>
        <dbReference type="EMBL" id="QNN46279.1"/>
    </source>
</evidence>
<dbReference type="InterPro" id="IPR003439">
    <property type="entry name" value="ABC_transporter-like_ATP-bd"/>
</dbReference>
<dbReference type="GO" id="GO:0005524">
    <property type="term" value="F:ATP binding"/>
    <property type="evidence" value="ECO:0007669"/>
    <property type="project" value="UniProtKB-KW"/>
</dbReference>
<dbReference type="AlphaFoldDB" id="A0A7G9QSF4"/>
<dbReference type="Proteomes" id="UP000515977">
    <property type="component" value="Chromosome"/>
</dbReference>